<dbReference type="InterPro" id="IPR008207">
    <property type="entry name" value="Sig_transdc_His_kin_Hpt_dom"/>
</dbReference>
<keyword evidence="5" id="KW-0143">Chaperone</keyword>
<keyword evidence="3" id="KW-0963">Cytoplasm</keyword>
<keyword evidence="4" id="KW-1005">Bacterial flagellum biogenesis</keyword>
<sequence length="134" mass="15128">MTYQSNIRRTSNYKSIAKNSRVLSANPYDLVAVLFAELRENLDLMVESARRNDNARMFEFRAKALGILNGLDESLNFEAAGELAQTLHTIYREAARRIQAEIGASFIERAESAREMLHEIEKAWLAIAPGVARV</sequence>
<dbReference type="InterPro" id="IPR003713">
    <property type="entry name" value="FliS"/>
</dbReference>
<feature type="domain" description="HPt" evidence="7">
    <location>
        <begin position="23"/>
        <end position="124"/>
    </location>
</feature>
<name>A0ABN1A4A2_9SPHN</name>
<evidence type="ECO:0000256" key="4">
    <source>
        <dbReference type="ARBA" id="ARBA00022795"/>
    </source>
</evidence>
<evidence type="ECO:0000256" key="1">
    <source>
        <dbReference type="ARBA" id="ARBA00004514"/>
    </source>
</evidence>
<comment type="caution">
    <text evidence="8">The sequence shown here is derived from an EMBL/GenBank/DDBJ whole genome shotgun (WGS) entry which is preliminary data.</text>
</comment>
<dbReference type="Gene3D" id="1.20.120.340">
    <property type="entry name" value="Flagellar protein FliS"/>
    <property type="match status" value="1"/>
</dbReference>
<gene>
    <name evidence="8" type="ORF">GCM10009096_04660</name>
</gene>
<evidence type="ECO:0000313" key="8">
    <source>
        <dbReference type="EMBL" id="GAA0467010.1"/>
    </source>
</evidence>
<dbReference type="PANTHER" id="PTHR34773">
    <property type="entry name" value="FLAGELLAR SECRETION CHAPERONE FLIS"/>
    <property type="match status" value="1"/>
</dbReference>
<dbReference type="Pfam" id="PF02561">
    <property type="entry name" value="FliS"/>
    <property type="match status" value="1"/>
</dbReference>
<dbReference type="RefSeq" id="WP_229953988.1">
    <property type="nucleotide sequence ID" value="NZ_BAAAEM010000002.1"/>
</dbReference>
<protein>
    <recommendedName>
        <fullName evidence="7">HPt domain-containing protein</fullName>
    </recommendedName>
</protein>
<comment type="subcellular location">
    <subcellularLocation>
        <location evidence="1">Cytoplasm</location>
        <location evidence="1">Cytosol</location>
    </subcellularLocation>
</comment>
<evidence type="ECO:0000259" key="7">
    <source>
        <dbReference type="PROSITE" id="PS50894"/>
    </source>
</evidence>
<dbReference type="InterPro" id="IPR036584">
    <property type="entry name" value="FliS_sf"/>
</dbReference>
<organism evidence="8 9">
    <name type="scientific">Parasphingorhabdus litoris</name>
    <dbReference type="NCBI Taxonomy" id="394733"/>
    <lineage>
        <taxon>Bacteria</taxon>
        <taxon>Pseudomonadati</taxon>
        <taxon>Pseudomonadota</taxon>
        <taxon>Alphaproteobacteria</taxon>
        <taxon>Sphingomonadales</taxon>
        <taxon>Sphingomonadaceae</taxon>
        <taxon>Parasphingorhabdus</taxon>
    </lineage>
</organism>
<evidence type="ECO:0000256" key="6">
    <source>
        <dbReference type="PROSITE-ProRule" id="PRU00110"/>
    </source>
</evidence>
<dbReference type="EMBL" id="BAAAEM010000002">
    <property type="protein sequence ID" value="GAA0467010.1"/>
    <property type="molecule type" value="Genomic_DNA"/>
</dbReference>
<comment type="caution">
    <text evidence="6">Lacks conserved residue(s) required for the propagation of feature annotation.</text>
</comment>
<proteinExistence type="inferred from homology"/>
<accession>A0ABN1A4A2</accession>
<keyword evidence="9" id="KW-1185">Reference proteome</keyword>
<evidence type="ECO:0000256" key="3">
    <source>
        <dbReference type="ARBA" id="ARBA00022490"/>
    </source>
</evidence>
<dbReference type="SUPFAM" id="SSF101116">
    <property type="entry name" value="Flagellar export chaperone FliS"/>
    <property type="match status" value="1"/>
</dbReference>
<evidence type="ECO:0000256" key="5">
    <source>
        <dbReference type="ARBA" id="ARBA00023186"/>
    </source>
</evidence>
<evidence type="ECO:0000313" key="9">
    <source>
        <dbReference type="Proteomes" id="UP001500713"/>
    </source>
</evidence>
<dbReference type="PANTHER" id="PTHR34773:SF1">
    <property type="entry name" value="FLAGELLAR SECRETION CHAPERONE FLIS"/>
    <property type="match status" value="1"/>
</dbReference>
<evidence type="ECO:0000256" key="2">
    <source>
        <dbReference type="ARBA" id="ARBA00008787"/>
    </source>
</evidence>
<dbReference type="PROSITE" id="PS50894">
    <property type="entry name" value="HPT"/>
    <property type="match status" value="1"/>
</dbReference>
<dbReference type="Proteomes" id="UP001500713">
    <property type="component" value="Unassembled WGS sequence"/>
</dbReference>
<reference evidence="8 9" key="1">
    <citation type="journal article" date="2019" name="Int. J. Syst. Evol. Microbiol.">
        <title>The Global Catalogue of Microorganisms (GCM) 10K type strain sequencing project: providing services to taxonomists for standard genome sequencing and annotation.</title>
        <authorList>
            <consortium name="The Broad Institute Genomics Platform"/>
            <consortium name="The Broad Institute Genome Sequencing Center for Infectious Disease"/>
            <person name="Wu L."/>
            <person name="Ma J."/>
        </authorList>
    </citation>
    <scope>NUCLEOTIDE SEQUENCE [LARGE SCALE GENOMIC DNA]</scope>
    <source>
        <strain evidence="8 9">JCM 14162</strain>
    </source>
</reference>
<comment type="similarity">
    <text evidence="2">Belongs to the FliS family.</text>
</comment>